<organism evidence="3 4">
    <name type="scientific">Rhizoctonia solani</name>
    <dbReference type="NCBI Taxonomy" id="456999"/>
    <lineage>
        <taxon>Eukaryota</taxon>
        <taxon>Fungi</taxon>
        <taxon>Dikarya</taxon>
        <taxon>Basidiomycota</taxon>
        <taxon>Agaricomycotina</taxon>
        <taxon>Agaricomycetes</taxon>
        <taxon>Cantharellales</taxon>
        <taxon>Ceratobasidiaceae</taxon>
        <taxon>Rhizoctonia</taxon>
    </lineage>
</organism>
<evidence type="ECO:0000313" key="4">
    <source>
        <dbReference type="Proteomes" id="UP000663853"/>
    </source>
</evidence>
<protein>
    <recommendedName>
        <fullName evidence="2">DUF6535 domain-containing protein</fullName>
    </recommendedName>
</protein>
<evidence type="ECO:0000259" key="2">
    <source>
        <dbReference type="Pfam" id="PF20153"/>
    </source>
</evidence>
<feature type="transmembrane region" description="Helical" evidence="1">
    <location>
        <begin position="144"/>
        <end position="167"/>
    </location>
</feature>
<reference evidence="3" key="1">
    <citation type="submission" date="2021-01" db="EMBL/GenBank/DDBJ databases">
        <authorList>
            <person name="Kaushik A."/>
        </authorList>
    </citation>
    <scope>NUCLEOTIDE SEQUENCE</scope>
    <source>
        <strain evidence="3">AG6-10EEA</strain>
    </source>
</reference>
<dbReference type="EMBL" id="CAJMXA010000255">
    <property type="protein sequence ID" value="CAE6423056.1"/>
    <property type="molecule type" value="Genomic_DNA"/>
</dbReference>
<keyword evidence="1" id="KW-0812">Transmembrane</keyword>
<keyword evidence="1" id="KW-0472">Membrane</keyword>
<dbReference type="Proteomes" id="UP000663853">
    <property type="component" value="Unassembled WGS sequence"/>
</dbReference>
<dbReference type="InterPro" id="IPR045338">
    <property type="entry name" value="DUF6535"/>
</dbReference>
<dbReference type="Pfam" id="PF20153">
    <property type="entry name" value="DUF6535"/>
    <property type="match status" value="1"/>
</dbReference>
<evidence type="ECO:0000256" key="1">
    <source>
        <dbReference type="SAM" id="Phobius"/>
    </source>
</evidence>
<evidence type="ECO:0000313" key="3">
    <source>
        <dbReference type="EMBL" id="CAE6423056.1"/>
    </source>
</evidence>
<accession>A0A8H2XG57</accession>
<comment type="caution">
    <text evidence="3">The sequence shown here is derived from an EMBL/GenBank/DDBJ whole genome shotgun (WGS) entry which is preliminary data.</text>
</comment>
<feature type="transmembrane region" description="Helical" evidence="1">
    <location>
        <begin position="204"/>
        <end position="228"/>
    </location>
</feature>
<gene>
    <name evidence="3" type="ORF">RDB_LOCUS15003</name>
</gene>
<dbReference type="AlphaFoldDB" id="A0A8H2XG57"/>
<feature type="transmembrane region" description="Helical" evidence="1">
    <location>
        <begin position="234"/>
        <end position="251"/>
    </location>
</feature>
<keyword evidence="1" id="KW-1133">Transmembrane helix</keyword>
<sequence length="858" mass="95758">MAETNVSPEATRIAQEFDEYSAEFEKGARVWKAYMKEADKFDVEQVDEWNRSLDMTLIFVSGIAKEEKPQVYATTYAALFTAICTAFLVESSKSLKIDPIETSARRLDQITNILLVIANISSPQELNSTQILSPEPFSPRVMDLYINMLWSFSLITSASVSLIAILAKEWCYLLLSGRIGDPWSQTKRRQKRWEAVQKLRIEQLIVYLPIFLHASFLSFAFGLCVYFGDLNPAIALLTWIFTGLVTLFYMIRVFPPFLHKTHIEFLRLFGWNHRNSDDDNEPSDSISIKALAWLISTSEDPKSTDIALQAIAGADPDDAGRQLLKESEADKMILRRLIDLEPGSRNYDTLLGLYTRALAVFQPSPADTAPKNEPCTSSREKAIPFPNVEVQNESTGGPRKSLNRELPKKLRDLRDTIGKEITAYATSNATFQPSADNIQALRIGSTAASYCLQSLQNSTQALEEQFDSAVELLASYRNRKAQCGREIQYLVTGIAMLLSSLLVDCPPDMGAQYVMRLLRIAGSAGDGQKPLLLKYLGVPMAVYALSRYDYPGWTQPPPLSSISRAERAIEMIADSVLNLSQSSEATPMMINLGLLELLSSPGEYKLDDDDIKAIAQAFDPVADDAGQAQLYTLPPASQIDIYSRPLKTISTGILNGPHKPLGDTVSITYLTVLNRTRMDDLVAAIPLGQVYAFVTECVLNLSSSDPLARGQNVALDLMQKFHNYHGWTQDQNLDLARSLTERETLIKLMEASEAEDVDSDRIFVTKLFATGQAWFFLNLAMTSETADQEDWSRCLDLFIEGENSPEVTMQRLGERRNALAEQCRSMWENRGPGRDGHNYLRVLYDSLPPAGLAKAVPC</sequence>
<proteinExistence type="predicted"/>
<feature type="domain" description="DUF6535" evidence="2">
    <location>
        <begin position="31"/>
        <end position="226"/>
    </location>
</feature>
<name>A0A8H2XG57_9AGAM</name>